<feature type="transmembrane region" description="Helical" evidence="7">
    <location>
        <begin position="396"/>
        <end position="414"/>
    </location>
</feature>
<feature type="transmembrane region" description="Helical" evidence="7">
    <location>
        <begin position="339"/>
        <end position="361"/>
    </location>
</feature>
<keyword evidence="6 7" id="KW-0472">Membrane</keyword>
<feature type="transmembrane region" description="Helical" evidence="7">
    <location>
        <begin position="126"/>
        <end position="144"/>
    </location>
</feature>
<sequence length="506" mass="54489">MAQRESHEAVETAAQDTYGGTVVRGSLYTGLSQCVAVGCQIGSVLILSRLLMPADFGLIAMIGPIIAFLSLFKEMGLLQAVIQKQTLTYGQLNALFWINLGVSLTLTVLLIALAPLAAAFYNQPDLTWLIRVMALNMVITALGAQHFALLNRRMIFGRIAITASVASLCTLSTSIFFALVSPTPWALVAGTLVGGTVGAMLVWIWVPWRPSRPALAPGTAELLGFGAGVTGFKLANFLSRNLDNILIGRVWGGAALGFYDRAYKLILFPLDRVAQPLSQVMVPVLSRMQDEPYRYAHAFFRVFGLMQLAVLPGVAAMTGMADTAVPFLLGAQWADSAPIFAALGIAALAQPLANPTGWLFVSQGRTTEMGWWGLTAAVVTCGAFVWGVQYGVQELAMAYAGVTMLKLFPLWLLVSRKGPIGRDSIRKRILPIFCAGLAAYVIVLTVQSSLPGRAVLKLLCGVAISYAVFAGVLTLSQYGREILVELKTLIFKAPQEIRKHRAKRPA</sequence>
<feature type="transmembrane region" description="Helical" evidence="7">
    <location>
        <begin position="454"/>
        <end position="475"/>
    </location>
</feature>
<evidence type="ECO:0000256" key="4">
    <source>
        <dbReference type="ARBA" id="ARBA00022692"/>
    </source>
</evidence>
<evidence type="ECO:0000256" key="3">
    <source>
        <dbReference type="ARBA" id="ARBA00022475"/>
    </source>
</evidence>
<dbReference type="EMBL" id="JABXWT010000011">
    <property type="protein sequence ID" value="NVO57337.1"/>
    <property type="molecule type" value="Genomic_DNA"/>
</dbReference>
<keyword evidence="3" id="KW-1003">Cell membrane</keyword>
<feature type="transmembrane region" description="Helical" evidence="7">
    <location>
        <begin position="56"/>
        <end position="73"/>
    </location>
</feature>
<name>A0ABX2PUV7_9RHOB</name>
<evidence type="ECO:0000313" key="9">
    <source>
        <dbReference type="Proteomes" id="UP000630805"/>
    </source>
</evidence>
<keyword evidence="9" id="KW-1185">Reference proteome</keyword>
<feature type="transmembrane region" description="Helical" evidence="7">
    <location>
        <begin position="185"/>
        <end position="206"/>
    </location>
</feature>
<dbReference type="CDD" id="cd13127">
    <property type="entry name" value="MATE_tuaB_like"/>
    <property type="match status" value="1"/>
</dbReference>
<organism evidence="8 9">
    <name type="scientific">Ruegeria haliotis</name>
    <dbReference type="NCBI Taxonomy" id="2747601"/>
    <lineage>
        <taxon>Bacteria</taxon>
        <taxon>Pseudomonadati</taxon>
        <taxon>Pseudomonadota</taxon>
        <taxon>Alphaproteobacteria</taxon>
        <taxon>Rhodobacterales</taxon>
        <taxon>Roseobacteraceae</taxon>
        <taxon>Ruegeria</taxon>
    </lineage>
</organism>
<feature type="transmembrane region" description="Helical" evidence="7">
    <location>
        <begin position="156"/>
        <end position="179"/>
    </location>
</feature>
<dbReference type="PANTHER" id="PTHR30250:SF10">
    <property type="entry name" value="LIPOPOLYSACCHARIDE BIOSYNTHESIS PROTEIN WZXC"/>
    <property type="match status" value="1"/>
</dbReference>
<dbReference type="Pfam" id="PF13440">
    <property type="entry name" value="Polysacc_synt_3"/>
    <property type="match status" value="1"/>
</dbReference>
<gene>
    <name evidence="8" type="ORF">HW561_16200</name>
</gene>
<comment type="caution">
    <text evidence="8">The sequence shown here is derived from an EMBL/GenBank/DDBJ whole genome shotgun (WGS) entry which is preliminary data.</text>
</comment>
<reference evidence="8 9" key="1">
    <citation type="submission" date="2020-06" db="EMBL/GenBank/DDBJ databases">
        <authorList>
            <person name="Cao W.R."/>
        </authorList>
    </citation>
    <scope>NUCLEOTIDE SEQUENCE [LARGE SCALE GENOMIC DNA]</scope>
    <source>
        <strain evidence="8 9">B1Z28</strain>
    </source>
</reference>
<dbReference type="Proteomes" id="UP000630805">
    <property type="component" value="Unassembled WGS sequence"/>
</dbReference>
<keyword evidence="4 7" id="KW-0812">Transmembrane</keyword>
<protein>
    <submittedName>
        <fullName evidence="8">Lipopolysaccharide biosynthesis protein</fullName>
    </submittedName>
</protein>
<evidence type="ECO:0000256" key="6">
    <source>
        <dbReference type="ARBA" id="ARBA00023136"/>
    </source>
</evidence>
<evidence type="ECO:0000256" key="5">
    <source>
        <dbReference type="ARBA" id="ARBA00022989"/>
    </source>
</evidence>
<accession>A0ABX2PUV7</accession>
<proteinExistence type="inferred from homology"/>
<feature type="transmembrane region" description="Helical" evidence="7">
    <location>
        <begin position="298"/>
        <end position="319"/>
    </location>
</feature>
<dbReference type="PANTHER" id="PTHR30250">
    <property type="entry name" value="PST FAMILY PREDICTED COLANIC ACID TRANSPORTER"/>
    <property type="match status" value="1"/>
</dbReference>
<feature type="transmembrane region" description="Helical" evidence="7">
    <location>
        <begin position="94"/>
        <end position="120"/>
    </location>
</feature>
<feature type="transmembrane region" description="Helical" evidence="7">
    <location>
        <begin position="370"/>
        <end position="390"/>
    </location>
</feature>
<keyword evidence="5 7" id="KW-1133">Transmembrane helix</keyword>
<evidence type="ECO:0000313" key="8">
    <source>
        <dbReference type="EMBL" id="NVO57337.1"/>
    </source>
</evidence>
<evidence type="ECO:0000256" key="2">
    <source>
        <dbReference type="ARBA" id="ARBA00007430"/>
    </source>
</evidence>
<dbReference type="InterPro" id="IPR050833">
    <property type="entry name" value="Poly_Biosynth_Transport"/>
</dbReference>
<comment type="subcellular location">
    <subcellularLocation>
        <location evidence="1">Cell membrane</location>
        <topology evidence="1">Multi-pass membrane protein</topology>
    </subcellularLocation>
</comment>
<evidence type="ECO:0000256" key="7">
    <source>
        <dbReference type="SAM" id="Phobius"/>
    </source>
</evidence>
<feature type="transmembrane region" description="Helical" evidence="7">
    <location>
        <begin position="429"/>
        <end position="448"/>
    </location>
</feature>
<comment type="similarity">
    <text evidence="2">Belongs to the polysaccharide synthase family.</text>
</comment>
<dbReference type="RefSeq" id="WP_176866391.1">
    <property type="nucleotide sequence ID" value="NZ_JABXWT010000011.1"/>
</dbReference>
<evidence type="ECO:0000256" key="1">
    <source>
        <dbReference type="ARBA" id="ARBA00004651"/>
    </source>
</evidence>